<dbReference type="Proteomes" id="UP000315724">
    <property type="component" value="Chromosome"/>
</dbReference>
<feature type="transmembrane region" description="Helical" evidence="2">
    <location>
        <begin position="300"/>
        <end position="319"/>
    </location>
</feature>
<dbReference type="SUPFAM" id="SSF46565">
    <property type="entry name" value="Chaperone J-domain"/>
    <property type="match status" value="1"/>
</dbReference>
<dbReference type="RefSeq" id="WP_197442092.1">
    <property type="nucleotide sequence ID" value="NZ_CP036267.1"/>
</dbReference>
<reference evidence="4 5" key="1">
    <citation type="submission" date="2019-02" db="EMBL/GenBank/DDBJ databases">
        <title>Deep-cultivation of Planctomycetes and their phenomic and genomic characterization uncovers novel biology.</title>
        <authorList>
            <person name="Wiegand S."/>
            <person name="Jogler M."/>
            <person name="Boedeker C."/>
            <person name="Pinto D."/>
            <person name="Vollmers J."/>
            <person name="Rivas-Marin E."/>
            <person name="Kohn T."/>
            <person name="Peeters S.H."/>
            <person name="Heuer A."/>
            <person name="Rast P."/>
            <person name="Oberbeckmann S."/>
            <person name="Bunk B."/>
            <person name="Jeske O."/>
            <person name="Meyerdierks A."/>
            <person name="Storesund J.E."/>
            <person name="Kallscheuer N."/>
            <person name="Luecker S."/>
            <person name="Lage O.M."/>
            <person name="Pohl T."/>
            <person name="Merkel B.J."/>
            <person name="Hornburger P."/>
            <person name="Mueller R.-W."/>
            <person name="Bruemmer F."/>
            <person name="Labrenz M."/>
            <person name="Spormann A.M."/>
            <person name="Op den Camp H."/>
            <person name="Overmann J."/>
            <person name="Amann R."/>
            <person name="Jetten M.S.M."/>
            <person name="Mascher T."/>
            <person name="Medema M.H."/>
            <person name="Devos D.P."/>
            <person name="Kaster A.-K."/>
            <person name="Ovreas L."/>
            <person name="Rohde M."/>
            <person name="Galperin M.Y."/>
            <person name="Jogler C."/>
        </authorList>
    </citation>
    <scope>NUCLEOTIDE SEQUENCE [LARGE SCALE GENOMIC DNA]</scope>
    <source>
        <strain evidence="4 5">Mal48</strain>
    </source>
</reference>
<dbReference type="SMART" id="SM00271">
    <property type="entry name" value="DnaJ"/>
    <property type="match status" value="1"/>
</dbReference>
<proteinExistence type="predicted"/>
<dbReference type="InterPro" id="IPR001623">
    <property type="entry name" value="DnaJ_domain"/>
</dbReference>
<dbReference type="PROSITE" id="PS50076">
    <property type="entry name" value="DNAJ_2"/>
    <property type="match status" value="1"/>
</dbReference>
<keyword evidence="2" id="KW-0472">Membrane</keyword>
<dbReference type="Pfam" id="PF00226">
    <property type="entry name" value="DnaJ"/>
    <property type="match status" value="1"/>
</dbReference>
<dbReference type="PRINTS" id="PR00625">
    <property type="entry name" value="JDOMAIN"/>
</dbReference>
<feature type="coiled-coil region" evidence="1">
    <location>
        <begin position="248"/>
        <end position="286"/>
    </location>
</feature>
<dbReference type="Gene3D" id="1.10.287.110">
    <property type="entry name" value="DnaJ domain"/>
    <property type="match status" value="1"/>
</dbReference>
<accession>A0A517QK50</accession>
<dbReference type="KEGG" id="tpol:Mal48_12600"/>
<gene>
    <name evidence="4" type="ORF">Mal48_12600</name>
</gene>
<keyword evidence="2" id="KW-1133">Transmembrane helix</keyword>
<evidence type="ECO:0000256" key="1">
    <source>
        <dbReference type="SAM" id="Coils"/>
    </source>
</evidence>
<dbReference type="CDD" id="cd06257">
    <property type="entry name" value="DnaJ"/>
    <property type="match status" value="1"/>
</dbReference>
<feature type="domain" description="J" evidence="3">
    <location>
        <begin position="18"/>
        <end position="89"/>
    </location>
</feature>
<dbReference type="PANTHER" id="PTHR44743">
    <property type="entry name" value="PUTATIVE, EXPRESSED-RELATED"/>
    <property type="match status" value="1"/>
</dbReference>
<protein>
    <submittedName>
        <fullName evidence="4">Chaperone protein DnaJ</fullName>
    </submittedName>
</protein>
<name>A0A517QK50_9PLAN</name>
<keyword evidence="5" id="KW-1185">Reference proteome</keyword>
<sequence length="320" mass="36912">MPATLQIVLGPSSMTRNEALRVLGLDEVFTSEELRRAYKDESFAWHPDRFAAGTKMYSRAQEKFKAIKQAYEILIDCCNGSEQEADKSPEVILAEDVTYLGGDPRLDSSHFFFMNRRSGKAILSDSGVVLVLRDKNGAYREIGFRADEIIGSIWGNDHRCSQRANLDFESYQPSDHACRKNQFVIQAVDPDKIQMLIVSQLQFDNEYLAKRFAIRFSDLFCPRNVRVEWDAYWEPRRVVEANLKWRAAQRQKKQAEEFRLKRSQAEAKAKAEREASERKRKELIETTIASLQERLPSPEIIVVVIVVMMFVAFLIISNLF</sequence>
<dbReference type="EMBL" id="CP036267">
    <property type="protein sequence ID" value="QDT32020.1"/>
    <property type="molecule type" value="Genomic_DNA"/>
</dbReference>
<keyword evidence="2" id="KW-0812">Transmembrane</keyword>
<organism evidence="4 5">
    <name type="scientific">Thalassoglobus polymorphus</name>
    <dbReference type="NCBI Taxonomy" id="2527994"/>
    <lineage>
        <taxon>Bacteria</taxon>
        <taxon>Pseudomonadati</taxon>
        <taxon>Planctomycetota</taxon>
        <taxon>Planctomycetia</taxon>
        <taxon>Planctomycetales</taxon>
        <taxon>Planctomycetaceae</taxon>
        <taxon>Thalassoglobus</taxon>
    </lineage>
</organism>
<dbReference type="PANTHER" id="PTHR44743:SF5">
    <property type="entry name" value="CHAPERONE DNAJ-DOMAIN SUPERFAMILY PROTEIN"/>
    <property type="match status" value="1"/>
</dbReference>
<evidence type="ECO:0000313" key="4">
    <source>
        <dbReference type="EMBL" id="QDT32020.1"/>
    </source>
</evidence>
<dbReference type="InterPro" id="IPR036869">
    <property type="entry name" value="J_dom_sf"/>
</dbReference>
<keyword evidence="1" id="KW-0175">Coiled coil</keyword>
<dbReference type="AlphaFoldDB" id="A0A517QK50"/>
<evidence type="ECO:0000256" key="2">
    <source>
        <dbReference type="SAM" id="Phobius"/>
    </source>
</evidence>
<evidence type="ECO:0000313" key="5">
    <source>
        <dbReference type="Proteomes" id="UP000315724"/>
    </source>
</evidence>
<evidence type="ECO:0000259" key="3">
    <source>
        <dbReference type="PROSITE" id="PS50076"/>
    </source>
</evidence>